<evidence type="ECO:0000256" key="6">
    <source>
        <dbReference type="RuleBase" id="RU003423"/>
    </source>
</evidence>
<dbReference type="KEGG" id="afx:JZ786_22255"/>
<dbReference type="Pfam" id="PF00364">
    <property type="entry name" value="Biotin_lipoyl"/>
    <property type="match status" value="1"/>
</dbReference>
<proteinExistence type="inferred from homology"/>
<dbReference type="InterPro" id="IPR001078">
    <property type="entry name" value="2-oxoacid_DH_actylTfrase"/>
</dbReference>
<dbReference type="PROSITE" id="PS00189">
    <property type="entry name" value="LIPOYL"/>
    <property type="match status" value="1"/>
</dbReference>
<sequence>MTQPVEVRLPRTVDDVEESVVVLWYKTQGEQVKEHDVLLEVQSQKATFEIEAPISGTLREIRVGRAEVAAVGDVLGIIETTTDQEVAVSLHENVVTQDRPSPPQDTGGSPQQDTGSSVPQGGMSDGFVSAPPRIRRLASQLGLDLSAIQGTGPNGRITEEDLQNAVQIRTSTKHHVVPMTAVRRAIAKRMVQSLQHSAQLTLTSWADVSKLSAQRQRLSPGMSWNTWVLAAVVRALKKHPYLNATTVEDGIQYSDSVHLGVAVDTNAGLMVAVIRDADKKGLREIQAEAAQLADKARNGTASSAELSGSTFTVTNLGSYGVEFFTPILNPPESGILGVGKIDEKVVFQENSLSVIHRIPLSLTFDHQVTDGGPAARFLESIANYLAEPEQLL</sequence>
<dbReference type="Proteomes" id="UP000663505">
    <property type="component" value="Chromosome"/>
</dbReference>
<dbReference type="SUPFAM" id="SSF51230">
    <property type="entry name" value="Single hybrid motif"/>
    <property type="match status" value="1"/>
</dbReference>
<dbReference type="Pfam" id="PF00198">
    <property type="entry name" value="2-oxoacid_dh"/>
    <property type="match status" value="1"/>
</dbReference>
<evidence type="ECO:0000259" key="8">
    <source>
        <dbReference type="PROSITE" id="PS50968"/>
    </source>
</evidence>
<dbReference type="AlphaFoldDB" id="A0A9X7VXY5"/>
<dbReference type="InterPro" id="IPR023213">
    <property type="entry name" value="CAT-like_dom_sf"/>
</dbReference>
<dbReference type="Gene3D" id="2.40.50.100">
    <property type="match status" value="1"/>
</dbReference>
<comment type="cofactor">
    <cofactor evidence="1 6">
        <name>(R)-lipoate</name>
        <dbReference type="ChEBI" id="CHEBI:83088"/>
    </cofactor>
</comment>
<dbReference type="InterPro" id="IPR050743">
    <property type="entry name" value="2-oxoacid_DH_E2_comp"/>
</dbReference>
<dbReference type="GO" id="GO:0016407">
    <property type="term" value="F:acetyltransferase activity"/>
    <property type="evidence" value="ECO:0007669"/>
    <property type="project" value="TreeGrafter"/>
</dbReference>
<keyword evidence="5 6" id="KW-0012">Acyltransferase</keyword>
<feature type="compositionally biased region" description="Polar residues" evidence="7">
    <location>
        <begin position="94"/>
        <end position="119"/>
    </location>
</feature>
<evidence type="ECO:0000256" key="5">
    <source>
        <dbReference type="ARBA" id="ARBA00023315"/>
    </source>
</evidence>
<feature type="domain" description="Peripheral subunit-binding (PSBD)" evidence="9">
    <location>
        <begin position="129"/>
        <end position="166"/>
    </location>
</feature>
<gene>
    <name evidence="10" type="ORF">JZ786_22255</name>
</gene>
<keyword evidence="4 6" id="KW-0450">Lipoyl</keyword>
<dbReference type="GO" id="GO:0031405">
    <property type="term" value="F:lipoic acid binding"/>
    <property type="evidence" value="ECO:0007669"/>
    <property type="project" value="TreeGrafter"/>
</dbReference>
<dbReference type="InterPro" id="IPR036625">
    <property type="entry name" value="E3-bd_dom_sf"/>
</dbReference>
<dbReference type="EMBL" id="CP071182">
    <property type="protein sequence ID" value="QSO47098.1"/>
    <property type="molecule type" value="Genomic_DNA"/>
</dbReference>
<dbReference type="Pfam" id="PF02817">
    <property type="entry name" value="E3_binding"/>
    <property type="match status" value="1"/>
</dbReference>
<dbReference type="PANTHER" id="PTHR43178:SF5">
    <property type="entry name" value="LIPOAMIDE ACYLTRANSFERASE COMPONENT OF BRANCHED-CHAIN ALPHA-KETO ACID DEHYDROGENASE COMPLEX, MITOCHONDRIAL"/>
    <property type="match status" value="1"/>
</dbReference>
<evidence type="ECO:0000256" key="3">
    <source>
        <dbReference type="ARBA" id="ARBA00022679"/>
    </source>
</evidence>
<protein>
    <recommendedName>
        <fullName evidence="6">Dihydrolipoamide acetyltransferase component of pyruvate dehydrogenase complex</fullName>
        <ecNumber evidence="6">2.3.1.-</ecNumber>
    </recommendedName>
</protein>
<dbReference type="PANTHER" id="PTHR43178">
    <property type="entry name" value="DIHYDROLIPOAMIDE ACETYLTRANSFERASE COMPONENT OF PYRUVATE DEHYDROGENASE COMPLEX"/>
    <property type="match status" value="1"/>
</dbReference>
<evidence type="ECO:0000256" key="1">
    <source>
        <dbReference type="ARBA" id="ARBA00001938"/>
    </source>
</evidence>
<reference evidence="10 11" key="1">
    <citation type="submission" date="2021-02" db="EMBL/GenBank/DDBJ databases">
        <title>Alicyclobacillus curvatus sp. nov. and Alicyclobacillus mengziensis sp. nov., two acidophilic bacteria isolated from acid mine drainage.</title>
        <authorList>
            <person name="Huang Y."/>
        </authorList>
    </citation>
    <scope>NUCLEOTIDE SEQUENCE [LARGE SCALE GENOMIC DNA]</scope>
    <source>
        <strain evidence="10 11">S30H14</strain>
    </source>
</reference>
<dbReference type="Gene3D" id="4.10.320.10">
    <property type="entry name" value="E3-binding domain"/>
    <property type="match status" value="1"/>
</dbReference>
<evidence type="ECO:0000313" key="10">
    <source>
        <dbReference type="EMBL" id="QSO47098.1"/>
    </source>
</evidence>
<comment type="similarity">
    <text evidence="2 6">Belongs to the 2-oxoacid dehydrogenase family.</text>
</comment>
<dbReference type="SUPFAM" id="SSF52777">
    <property type="entry name" value="CoA-dependent acyltransferases"/>
    <property type="match status" value="1"/>
</dbReference>
<organism evidence="10 11">
    <name type="scientific">Alicyclobacillus mengziensis</name>
    <dbReference type="NCBI Taxonomy" id="2931921"/>
    <lineage>
        <taxon>Bacteria</taxon>
        <taxon>Bacillati</taxon>
        <taxon>Bacillota</taxon>
        <taxon>Bacilli</taxon>
        <taxon>Bacillales</taxon>
        <taxon>Alicyclobacillaceae</taxon>
        <taxon>Alicyclobacillus</taxon>
    </lineage>
</organism>
<dbReference type="EC" id="2.3.1.-" evidence="6"/>
<keyword evidence="3 6" id="KW-0808">Transferase</keyword>
<dbReference type="InterPro" id="IPR000089">
    <property type="entry name" value="Biotin_lipoyl"/>
</dbReference>
<dbReference type="RefSeq" id="WP_206656460.1">
    <property type="nucleotide sequence ID" value="NZ_CP071182.1"/>
</dbReference>
<evidence type="ECO:0000313" key="11">
    <source>
        <dbReference type="Proteomes" id="UP000663505"/>
    </source>
</evidence>
<dbReference type="PROSITE" id="PS51826">
    <property type="entry name" value="PSBD"/>
    <property type="match status" value="1"/>
</dbReference>
<evidence type="ECO:0000259" key="9">
    <source>
        <dbReference type="PROSITE" id="PS51826"/>
    </source>
</evidence>
<dbReference type="InterPro" id="IPR011053">
    <property type="entry name" value="Single_hybrid_motif"/>
</dbReference>
<dbReference type="PROSITE" id="PS50968">
    <property type="entry name" value="BIOTINYL_LIPOYL"/>
    <property type="match status" value="1"/>
</dbReference>
<evidence type="ECO:0000256" key="2">
    <source>
        <dbReference type="ARBA" id="ARBA00007317"/>
    </source>
</evidence>
<evidence type="ECO:0000256" key="7">
    <source>
        <dbReference type="SAM" id="MobiDB-lite"/>
    </source>
</evidence>
<dbReference type="Gene3D" id="3.30.559.10">
    <property type="entry name" value="Chloramphenicol acetyltransferase-like domain"/>
    <property type="match status" value="1"/>
</dbReference>
<keyword evidence="11" id="KW-1185">Reference proteome</keyword>
<dbReference type="GO" id="GO:0005737">
    <property type="term" value="C:cytoplasm"/>
    <property type="evidence" value="ECO:0007669"/>
    <property type="project" value="TreeGrafter"/>
</dbReference>
<accession>A0A9X7VXY5</accession>
<name>A0A9X7VXY5_9BACL</name>
<evidence type="ECO:0000256" key="4">
    <source>
        <dbReference type="ARBA" id="ARBA00022823"/>
    </source>
</evidence>
<feature type="domain" description="Lipoyl-binding" evidence="8">
    <location>
        <begin position="4"/>
        <end position="79"/>
    </location>
</feature>
<feature type="region of interest" description="Disordered" evidence="7">
    <location>
        <begin position="94"/>
        <end position="129"/>
    </location>
</feature>
<dbReference type="CDD" id="cd06849">
    <property type="entry name" value="lipoyl_domain"/>
    <property type="match status" value="1"/>
</dbReference>
<dbReference type="InterPro" id="IPR003016">
    <property type="entry name" value="2-oxoA_DH_lipoyl-BS"/>
</dbReference>
<dbReference type="SUPFAM" id="SSF47005">
    <property type="entry name" value="Peripheral subunit-binding domain of 2-oxo acid dehydrogenase complex"/>
    <property type="match status" value="1"/>
</dbReference>
<dbReference type="InterPro" id="IPR004167">
    <property type="entry name" value="PSBD"/>
</dbReference>